<gene>
    <name evidence="1" type="ORF">CWI82_09590</name>
</gene>
<dbReference type="EMBL" id="PIQJ01000002">
    <property type="protein sequence ID" value="RZQ55620.1"/>
    <property type="molecule type" value="Genomic_DNA"/>
</dbReference>
<proteinExistence type="predicted"/>
<protein>
    <submittedName>
        <fullName evidence="1">Uncharacterized protein</fullName>
    </submittedName>
</protein>
<reference evidence="1" key="1">
    <citation type="submission" date="2017-11" db="EMBL/GenBank/DDBJ databases">
        <title>Comparative genomic and phylogenomic analyses of the family Idiomarinaceae.</title>
        <authorList>
            <person name="Liu Y."/>
            <person name="Shao Z."/>
        </authorList>
    </citation>
    <scope>NUCLEOTIDE SEQUENCE</scope>
    <source>
        <strain evidence="1">PIN1</strain>
    </source>
</reference>
<organism evidence="1 2">
    <name type="scientific">Pseudidiomarina tainanensis</name>
    <dbReference type="NCBI Taxonomy" id="502365"/>
    <lineage>
        <taxon>Bacteria</taxon>
        <taxon>Pseudomonadati</taxon>
        <taxon>Pseudomonadota</taxon>
        <taxon>Gammaproteobacteria</taxon>
        <taxon>Alteromonadales</taxon>
        <taxon>Idiomarinaceae</taxon>
        <taxon>Pseudidiomarina</taxon>
    </lineage>
</organism>
<evidence type="ECO:0000313" key="1">
    <source>
        <dbReference type="EMBL" id="RZQ55620.1"/>
    </source>
</evidence>
<accession>A0ACD2HIF8</accession>
<comment type="caution">
    <text evidence="1">The sequence shown here is derived from an EMBL/GenBank/DDBJ whole genome shotgun (WGS) entry which is preliminary data.</text>
</comment>
<dbReference type="Proteomes" id="UP000293092">
    <property type="component" value="Unassembled WGS sequence"/>
</dbReference>
<evidence type="ECO:0000313" key="2">
    <source>
        <dbReference type="Proteomes" id="UP000293092"/>
    </source>
</evidence>
<name>A0ACD2HIF8_9GAMM</name>
<keyword evidence="2" id="KW-1185">Reference proteome</keyword>
<sequence length="793" mass="88667">MKRIINGLPRLKTSLFILGAILALLINCFPIPFIYSDQIFLGNSIAIALTILYGLRVGLPISIASGLLTSYFWGHYLGILPFTIEIILVFLAVRYGKSVLLTGLLFWLTLGPVVIFANYFYFSDFSTIETYSISLKYSLNGLFNILLGYLIFHALRYLKFEPNIQFRTSTAQVILNTGFFIAFSISSVTVYFWLQAMNKELTDEIKRDTVILNEVVDDSVNNHLSTHLSAIQFISEIVTQQNSNKNISDLLDITGDLYPSYLTMLATDTEGNIIATWPAEMLKIAKINNSTNVSARDYFIVSKETSRAYISDSFQGQGFGTDPILALAVPYYLNNSFSGIIEGSLNLKSLYSHWIPKIDRNDVYIISDKQNSVVFASPELKIAPLTKAPDFLSSDSDISSPTRVTVTSNGEEYIGYRTLNRSSGWSTISFIPIGTYESVLSGYMLRSFLLLLTMSFLFGIPLYFIAGALTKPISKLVENIELANTSKGVVPLESSSHYYVAELESLRTGYHRFTKDLAKTLANLTQSTEENKTLNQHLIEINENLERHVYERTEQLELALSSVSAANDMKSIFMANMSHEIRTPLHGVIGITEILLHQEHSEEVHQQLLLIQENGKHLLDLLNDILDFSKIESGTLSIHNTRVDVRECLSGIANTFKPIAEKKNLRFKLEIHKSVPDYLNLDAIRVKQILSNLISNAIKFTNTGSVNVDVFYEQACLHIKVIDTGIGISPNDIEQIYLPFQQLESSASKRFEGTGLGLAICMQLAKLMGAKLDCQSEVGVGTTFEFTVCSDDL</sequence>